<gene>
    <name evidence="2" type="ordered locus">Metvu_0339</name>
</gene>
<feature type="transmembrane region" description="Helical" evidence="1">
    <location>
        <begin position="75"/>
        <end position="93"/>
    </location>
</feature>
<keyword evidence="1" id="KW-1133">Transmembrane helix</keyword>
<evidence type="ECO:0000313" key="2">
    <source>
        <dbReference type="EMBL" id="ACX72204.1"/>
    </source>
</evidence>
<keyword evidence="1" id="KW-0812">Transmembrane</keyword>
<dbReference type="eggNOG" id="arCOG13190">
    <property type="taxonomic scope" value="Archaea"/>
</dbReference>
<dbReference type="Proteomes" id="UP000002063">
    <property type="component" value="Chromosome"/>
</dbReference>
<keyword evidence="3" id="KW-1185">Reference proteome</keyword>
<name>C9RF52_METVM</name>
<keyword evidence="1" id="KW-0472">Membrane</keyword>
<protein>
    <submittedName>
        <fullName evidence="2">Uncharacterized protein</fullName>
    </submittedName>
</protein>
<reference evidence="2" key="1">
    <citation type="submission" date="2009-10" db="EMBL/GenBank/DDBJ databases">
        <title>Complete sequence of chromosome of Methanocaldococcus vulcanius M7.</title>
        <authorList>
            <consortium name="US DOE Joint Genome Institute"/>
            <person name="Lucas S."/>
            <person name="Copeland A."/>
            <person name="Lapidus A."/>
            <person name="Glavina del Rio T."/>
            <person name="Dalin E."/>
            <person name="Tice H."/>
            <person name="Bruce D."/>
            <person name="Goodwin L."/>
            <person name="Pitluck S."/>
            <person name="Lcollab F.I."/>
            <person name="Brettin T."/>
            <person name="Detter J.C."/>
            <person name="Han C."/>
            <person name="Tapia R."/>
            <person name="Kuske C.R."/>
            <person name="Schmutz J."/>
            <person name="Larimer F."/>
            <person name="Land M."/>
            <person name="Hauser L."/>
            <person name="Kyrpides N."/>
            <person name="Ovchinikova G."/>
            <person name="Sieprawska-Lupa M."/>
            <person name="Whitman W.B."/>
            <person name="Woyke T."/>
        </authorList>
    </citation>
    <scope>NUCLEOTIDE SEQUENCE [LARGE SCALE GENOMIC DNA]</scope>
    <source>
        <strain evidence="2">M7</strain>
    </source>
</reference>
<evidence type="ECO:0000256" key="1">
    <source>
        <dbReference type="SAM" id="Phobius"/>
    </source>
</evidence>
<dbReference type="RefSeq" id="WP_012819748.1">
    <property type="nucleotide sequence ID" value="NC_013407.1"/>
</dbReference>
<dbReference type="GeneID" id="32159761"/>
<accession>C9RF52</accession>
<dbReference type="EMBL" id="CP001787">
    <property type="protein sequence ID" value="ACX72204.1"/>
    <property type="molecule type" value="Genomic_DNA"/>
</dbReference>
<dbReference type="AlphaFoldDB" id="C9RF52"/>
<feature type="transmembrane region" description="Helical" evidence="1">
    <location>
        <begin position="45"/>
        <end position="63"/>
    </location>
</feature>
<dbReference type="KEGG" id="mvu:Metvu_0339"/>
<evidence type="ECO:0000313" key="3">
    <source>
        <dbReference type="Proteomes" id="UP000002063"/>
    </source>
</evidence>
<dbReference type="HOGENOM" id="CLU_1912386_0_0_2"/>
<feature type="transmembrane region" description="Helical" evidence="1">
    <location>
        <begin position="100"/>
        <end position="121"/>
    </location>
</feature>
<feature type="transmembrane region" description="Helical" evidence="1">
    <location>
        <begin position="16"/>
        <end position="33"/>
    </location>
</feature>
<proteinExistence type="predicted"/>
<organism evidence="2 3">
    <name type="scientific">Methanocaldococcus vulcanius (strain ATCC 700851 / DSM 12094 / M7)</name>
    <name type="common">Methanococcus vulcanius</name>
    <dbReference type="NCBI Taxonomy" id="579137"/>
    <lineage>
        <taxon>Archaea</taxon>
        <taxon>Methanobacteriati</taxon>
        <taxon>Methanobacteriota</taxon>
        <taxon>Methanomada group</taxon>
        <taxon>Methanococci</taxon>
        <taxon>Methanococcales</taxon>
        <taxon>Methanocaldococcaceae</taxon>
        <taxon>Methanocaldococcus</taxon>
    </lineage>
</organism>
<sequence length="122" mass="14325">MLRSIIYYLLDNWREILYLWTMLIIILVSIAILKHNNIDFKFKRYLILFICGGYMLLSVLCLIHYKKTPTDLKDILQVFTSTIFLGLGIILHQKQKTKHIAIIIIIISDIDLLSLFIKSLIT</sequence>